<dbReference type="KEGG" id="acry:AC20117_03525"/>
<dbReference type="EMBL" id="FNKH01000002">
    <property type="protein sequence ID" value="SDQ84333.1"/>
    <property type="molecule type" value="Genomic_DNA"/>
</dbReference>
<accession>A0A1H1E6N9</accession>
<protein>
    <submittedName>
        <fullName evidence="1">Uncharacterized protein</fullName>
    </submittedName>
</protein>
<organism evidence="1 2">
    <name type="scientific">Crystallibacter crystallopoietes</name>
    <dbReference type="NCBI Taxonomy" id="37928"/>
    <lineage>
        <taxon>Bacteria</taxon>
        <taxon>Bacillati</taxon>
        <taxon>Actinomycetota</taxon>
        <taxon>Actinomycetes</taxon>
        <taxon>Micrococcales</taxon>
        <taxon>Micrococcaceae</taxon>
        <taxon>Crystallibacter</taxon>
    </lineage>
</organism>
<evidence type="ECO:0000313" key="2">
    <source>
        <dbReference type="Proteomes" id="UP000181917"/>
    </source>
</evidence>
<gene>
    <name evidence="1" type="ORF">SAMN04489742_2786</name>
</gene>
<evidence type="ECO:0000313" key="1">
    <source>
        <dbReference type="EMBL" id="SDQ84333.1"/>
    </source>
</evidence>
<reference evidence="1 2" key="1">
    <citation type="submission" date="2016-10" db="EMBL/GenBank/DDBJ databases">
        <authorList>
            <person name="de Groot N.N."/>
        </authorList>
    </citation>
    <scope>NUCLEOTIDE SEQUENCE [LARGE SCALE GENOMIC DNA]</scope>
    <source>
        <strain evidence="1 2">DSM 20117</strain>
    </source>
</reference>
<keyword evidence="2" id="KW-1185">Reference proteome</keyword>
<name>A0A1H1E6N9_9MICC</name>
<sequence length="81" mass="8997">MDSTRAEDWDLLPGTLVEVRLRGSTVRTGRVDAVSLKAEVLWLANDGAHPRQLFEKAEGYEVWLCGADEDDTGLPERELAV</sequence>
<dbReference type="STRING" id="37928.SAMN04489742_2786"/>
<dbReference type="RefSeq" id="WP_074700963.1">
    <property type="nucleotide sequence ID" value="NZ_CP018863.1"/>
</dbReference>
<proteinExistence type="predicted"/>
<dbReference type="Proteomes" id="UP000181917">
    <property type="component" value="Unassembled WGS sequence"/>
</dbReference>
<dbReference type="AlphaFoldDB" id="A0A1H1E6N9"/>